<gene>
    <name evidence="1" type="ORF">SAMN05421803_120101</name>
</gene>
<dbReference type="OrthoDB" id="3429679at2"/>
<evidence type="ECO:0000313" key="1">
    <source>
        <dbReference type="EMBL" id="SHK46307.1"/>
    </source>
</evidence>
<organism evidence="1 2">
    <name type="scientific">Nocardiopsis flavescens</name>
    <dbReference type="NCBI Taxonomy" id="758803"/>
    <lineage>
        <taxon>Bacteria</taxon>
        <taxon>Bacillati</taxon>
        <taxon>Actinomycetota</taxon>
        <taxon>Actinomycetes</taxon>
        <taxon>Streptosporangiales</taxon>
        <taxon>Nocardiopsidaceae</taxon>
        <taxon>Nocardiopsis</taxon>
    </lineage>
</organism>
<protein>
    <submittedName>
        <fullName evidence="1">Uncharacterized protein</fullName>
    </submittedName>
</protein>
<reference evidence="1 2" key="1">
    <citation type="submission" date="2016-11" db="EMBL/GenBank/DDBJ databases">
        <authorList>
            <person name="Jaros S."/>
            <person name="Januszkiewicz K."/>
            <person name="Wedrychowicz H."/>
        </authorList>
    </citation>
    <scope>NUCLEOTIDE SEQUENCE [LARGE SCALE GENOMIC DNA]</scope>
    <source>
        <strain evidence="1 2">CGMCC 4.5723</strain>
    </source>
</reference>
<name>A0A1M6SNT4_9ACTN</name>
<dbReference type="RefSeq" id="WP_073382428.1">
    <property type="nucleotide sequence ID" value="NZ_FQZK01000020.1"/>
</dbReference>
<evidence type="ECO:0000313" key="2">
    <source>
        <dbReference type="Proteomes" id="UP000184452"/>
    </source>
</evidence>
<accession>A0A1M6SNT4</accession>
<proteinExistence type="predicted"/>
<dbReference type="EMBL" id="FQZK01000020">
    <property type="protein sequence ID" value="SHK46307.1"/>
    <property type="molecule type" value="Genomic_DNA"/>
</dbReference>
<sequence>MRTDYHPTPTEVVASWIPHDARWHAAARTAAAAGSDELRRYVSGLVHEQRDGDRELADEYDLLSIGAVVEDLGVGGLAAVEWSKVRDALLLPLTKRM</sequence>
<dbReference type="Proteomes" id="UP000184452">
    <property type="component" value="Unassembled WGS sequence"/>
</dbReference>
<dbReference type="AlphaFoldDB" id="A0A1M6SNT4"/>
<keyword evidence="2" id="KW-1185">Reference proteome</keyword>